<comment type="caution">
    <text evidence="1">The sequence shown here is derived from an EMBL/GenBank/DDBJ whole genome shotgun (WGS) entry which is preliminary data.</text>
</comment>
<proteinExistence type="predicted"/>
<name>A0ABQ9TLF4_SAGOE</name>
<protein>
    <submittedName>
        <fullName evidence="1">Uncharacterized protein</fullName>
    </submittedName>
</protein>
<feature type="non-terminal residue" evidence="1">
    <location>
        <position position="79"/>
    </location>
</feature>
<dbReference type="InterPro" id="IPR042337">
    <property type="entry name" value="GSE1"/>
</dbReference>
<evidence type="ECO:0000313" key="2">
    <source>
        <dbReference type="Proteomes" id="UP001266305"/>
    </source>
</evidence>
<dbReference type="PANTHER" id="PTHR17608:SF4">
    <property type="entry name" value="GENETIC SUPPRESSOR ELEMENT 1"/>
    <property type="match status" value="1"/>
</dbReference>
<gene>
    <name evidence="1" type="ORF">P7K49_036892</name>
</gene>
<dbReference type="PANTHER" id="PTHR17608">
    <property type="entry name" value="GENETIC SUPPRESSOR ELEMENT 1"/>
    <property type="match status" value="1"/>
</dbReference>
<reference evidence="1 2" key="1">
    <citation type="submission" date="2023-05" db="EMBL/GenBank/DDBJ databases">
        <title>B98-5 Cell Line De Novo Hybrid Assembly: An Optical Mapping Approach.</title>
        <authorList>
            <person name="Kananen K."/>
            <person name="Auerbach J.A."/>
            <person name="Kautto E."/>
            <person name="Blachly J.S."/>
        </authorList>
    </citation>
    <scope>NUCLEOTIDE SEQUENCE [LARGE SCALE GENOMIC DNA]</scope>
    <source>
        <strain evidence="1">B95-8</strain>
        <tissue evidence="1">Cell line</tissue>
    </source>
</reference>
<dbReference type="EMBL" id="JASSZA010000021">
    <property type="protein sequence ID" value="KAK2085592.1"/>
    <property type="molecule type" value="Genomic_DNA"/>
</dbReference>
<keyword evidence="2" id="KW-1185">Reference proteome</keyword>
<dbReference type="Proteomes" id="UP001266305">
    <property type="component" value="Unassembled WGS sequence"/>
</dbReference>
<sequence>MVESEASLTGASSTKMPIFVAPVILHVGSALGDPATVQMSASASEQNLERQVLQTQCRRLEARHYSLSLTAEQLSHSVA</sequence>
<evidence type="ECO:0000313" key="1">
    <source>
        <dbReference type="EMBL" id="KAK2085592.1"/>
    </source>
</evidence>
<accession>A0ABQ9TLF4</accession>
<organism evidence="1 2">
    <name type="scientific">Saguinus oedipus</name>
    <name type="common">Cotton-top tamarin</name>
    <name type="synonym">Oedipomidas oedipus</name>
    <dbReference type="NCBI Taxonomy" id="9490"/>
    <lineage>
        <taxon>Eukaryota</taxon>
        <taxon>Metazoa</taxon>
        <taxon>Chordata</taxon>
        <taxon>Craniata</taxon>
        <taxon>Vertebrata</taxon>
        <taxon>Euteleostomi</taxon>
        <taxon>Mammalia</taxon>
        <taxon>Eutheria</taxon>
        <taxon>Euarchontoglires</taxon>
        <taxon>Primates</taxon>
        <taxon>Haplorrhini</taxon>
        <taxon>Platyrrhini</taxon>
        <taxon>Cebidae</taxon>
        <taxon>Callitrichinae</taxon>
        <taxon>Saguinus</taxon>
    </lineage>
</organism>